<feature type="compositionally biased region" description="Polar residues" evidence="1">
    <location>
        <begin position="1"/>
        <end position="12"/>
    </location>
</feature>
<sequence>HLRQEIPSTVGTNDADRRDRSDNSKLVNNPRDRTVSQNTPPGYNDL</sequence>
<accession>A0A9N9EXT8</accession>
<evidence type="ECO:0000313" key="3">
    <source>
        <dbReference type="Proteomes" id="UP000789508"/>
    </source>
</evidence>
<dbReference type="Proteomes" id="UP000789508">
    <property type="component" value="Unassembled WGS sequence"/>
</dbReference>
<keyword evidence="3" id="KW-1185">Reference proteome</keyword>
<reference evidence="2" key="1">
    <citation type="submission" date="2021-06" db="EMBL/GenBank/DDBJ databases">
        <authorList>
            <person name="Kallberg Y."/>
            <person name="Tangrot J."/>
            <person name="Rosling A."/>
        </authorList>
    </citation>
    <scope>NUCLEOTIDE SEQUENCE</scope>
    <source>
        <strain evidence="2">FL130A</strain>
    </source>
</reference>
<feature type="compositionally biased region" description="Polar residues" evidence="1">
    <location>
        <begin position="35"/>
        <end position="46"/>
    </location>
</feature>
<feature type="region of interest" description="Disordered" evidence="1">
    <location>
        <begin position="1"/>
        <end position="46"/>
    </location>
</feature>
<comment type="caution">
    <text evidence="2">The sequence shown here is derived from an EMBL/GenBank/DDBJ whole genome shotgun (WGS) entry which is preliminary data.</text>
</comment>
<feature type="compositionally biased region" description="Basic and acidic residues" evidence="1">
    <location>
        <begin position="14"/>
        <end position="23"/>
    </location>
</feature>
<evidence type="ECO:0000256" key="1">
    <source>
        <dbReference type="SAM" id="MobiDB-lite"/>
    </source>
</evidence>
<feature type="non-terminal residue" evidence="2">
    <location>
        <position position="1"/>
    </location>
</feature>
<dbReference type="AlphaFoldDB" id="A0A9N9EXT8"/>
<protein>
    <submittedName>
        <fullName evidence="2">4355_t:CDS:1</fullName>
    </submittedName>
</protein>
<proteinExistence type="predicted"/>
<evidence type="ECO:0000313" key="2">
    <source>
        <dbReference type="EMBL" id="CAG8695378.1"/>
    </source>
</evidence>
<name>A0A9N9EXT8_9GLOM</name>
<gene>
    <name evidence="2" type="ORF">ALEPTO_LOCUS11366</name>
</gene>
<dbReference type="EMBL" id="CAJVPS010017866">
    <property type="protein sequence ID" value="CAG8695378.1"/>
    <property type="molecule type" value="Genomic_DNA"/>
</dbReference>
<organism evidence="2 3">
    <name type="scientific">Ambispora leptoticha</name>
    <dbReference type="NCBI Taxonomy" id="144679"/>
    <lineage>
        <taxon>Eukaryota</taxon>
        <taxon>Fungi</taxon>
        <taxon>Fungi incertae sedis</taxon>
        <taxon>Mucoromycota</taxon>
        <taxon>Glomeromycotina</taxon>
        <taxon>Glomeromycetes</taxon>
        <taxon>Archaeosporales</taxon>
        <taxon>Ambisporaceae</taxon>
        <taxon>Ambispora</taxon>
    </lineage>
</organism>